<organism evidence="1 2">
    <name type="scientific">Sphingomonas mucosissima</name>
    <dbReference type="NCBI Taxonomy" id="370959"/>
    <lineage>
        <taxon>Bacteria</taxon>
        <taxon>Pseudomonadati</taxon>
        <taxon>Pseudomonadota</taxon>
        <taxon>Alphaproteobacteria</taxon>
        <taxon>Sphingomonadales</taxon>
        <taxon>Sphingomonadaceae</taxon>
        <taxon>Sphingomonas</taxon>
    </lineage>
</organism>
<dbReference type="Proteomes" id="UP000197783">
    <property type="component" value="Unassembled WGS sequence"/>
</dbReference>
<dbReference type="AlphaFoldDB" id="A0A245ZFZ5"/>
<proteinExistence type="predicted"/>
<comment type="caution">
    <text evidence="1">The sequence shown here is derived from an EMBL/GenBank/DDBJ whole genome shotgun (WGS) entry which is preliminary data.</text>
</comment>
<name>A0A245ZFZ5_9SPHN</name>
<sequence>MRSGTPRLALTGTARYEPLLSLRLFIIQRGLSLPGPWPDVHGPHLTYCASVDIPANGHGGPVTLPGL</sequence>
<gene>
    <name evidence="1" type="ORF">SPMU_29400</name>
</gene>
<keyword evidence="2" id="KW-1185">Reference proteome</keyword>
<reference evidence="1 2" key="1">
    <citation type="submission" date="2017-03" db="EMBL/GenBank/DDBJ databases">
        <title>Genome sequence of Sphingomonas mucosissima DSM 17494.</title>
        <authorList>
            <person name="Poehlein A."/>
            <person name="Wuebbeler J.H."/>
            <person name="Steinbuechel A."/>
            <person name="Daniel R."/>
        </authorList>
    </citation>
    <scope>NUCLEOTIDE SEQUENCE [LARGE SCALE GENOMIC DNA]</scope>
    <source>
        <strain evidence="1 2">DSM 17494</strain>
    </source>
</reference>
<protein>
    <submittedName>
        <fullName evidence="1">Uncharacterized protein</fullName>
    </submittedName>
</protein>
<dbReference type="EMBL" id="NBBJ01000005">
    <property type="protein sequence ID" value="OWK28677.1"/>
    <property type="molecule type" value="Genomic_DNA"/>
</dbReference>
<accession>A0A245ZFZ5</accession>
<evidence type="ECO:0000313" key="2">
    <source>
        <dbReference type="Proteomes" id="UP000197783"/>
    </source>
</evidence>
<evidence type="ECO:0000313" key="1">
    <source>
        <dbReference type="EMBL" id="OWK28677.1"/>
    </source>
</evidence>